<feature type="domain" description="Cytochrome c" evidence="6">
    <location>
        <begin position="6"/>
        <end position="97"/>
    </location>
</feature>
<dbReference type="PANTHER" id="PTHR33751">
    <property type="entry name" value="CBB3-TYPE CYTOCHROME C OXIDASE SUBUNIT FIXP"/>
    <property type="match status" value="1"/>
</dbReference>
<dbReference type="InterPro" id="IPR036909">
    <property type="entry name" value="Cyt_c-like_dom_sf"/>
</dbReference>
<keyword evidence="5" id="KW-0408">Iron</keyword>
<proteinExistence type="predicted"/>
<evidence type="ECO:0000259" key="6">
    <source>
        <dbReference type="PROSITE" id="PS51007"/>
    </source>
</evidence>
<evidence type="ECO:0000256" key="1">
    <source>
        <dbReference type="ARBA" id="ARBA00022448"/>
    </source>
</evidence>
<dbReference type="GO" id="GO:0020037">
    <property type="term" value="F:heme binding"/>
    <property type="evidence" value="ECO:0007669"/>
    <property type="project" value="InterPro"/>
</dbReference>
<evidence type="ECO:0000256" key="4">
    <source>
        <dbReference type="ARBA" id="ARBA00022982"/>
    </source>
</evidence>
<dbReference type="GO" id="GO:0046872">
    <property type="term" value="F:metal ion binding"/>
    <property type="evidence" value="ECO:0007669"/>
    <property type="project" value="UniProtKB-KW"/>
</dbReference>
<name>A0A1W1CMP7_9ZZZZ</name>
<keyword evidence="2" id="KW-0349">Heme</keyword>
<organism evidence="7">
    <name type="scientific">hydrothermal vent metagenome</name>
    <dbReference type="NCBI Taxonomy" id="652676"/>
    <lineage>
        <taxon>unclassified sequences</taxon>
        <taxon>metagenomes</taxon>
        <taxon>ecological metagenomes</taxon>
    </lineage>
</organism>
<evidence type="ECO:0000313" key="7">
    <source>
        <dbReference type="EMBL" id="SFV66967.1"/>
    </source>
</evidence>
<dbReference type="EMBL" id="FPHN01000217">
    <property type="protein sequence ID" value="SFV66967.1"/>
    <property type="molecule type" value="Genomic_DNA"/>
</dbReference>
<protein>
    <submittedName>
        <fullName evidence="7">Cytochrome c, class I</fullName>
    </submittedName>
</protein>
<reference evidence="7" key="1">
    <citation type="submission" date="2016-10" db="EMBL/GenBank/DDBJ databases">
        <authorList>
            <person name="de Groot N.N."/>
        </authorList>
    </citation>
    <scope>NUCLEOTIDE SEQUENCE</scope>
</reference>
<evidence type="ECO:0000256" key="5">
    <source>
        <dbReference type="ARBA" id="ARBA00023004"/>
    </source>
</evidence>
<keyword evidence="1" id="KW-0813">Transport</keyword>
<keyword evidence="3" id="KW-0479">Metal-binding</keyword>
<accession>A0A1W1CMP7</accession>
<keyword evidence="4" id="KW-0249">Electron transport</keyword>
<dbReference type="AlphaFoldDB" id="A0A1W1CMP7"/>
<dbReference type="InterPro" id="IPR050597">
    <property type="entry name" value="Cytochrome_c_Oxidase_Subunit"/>
</dbReference>
<sequence length="194" mass="21379">MIKQSLITLATLGLFNTATLAVDLTTCIGCHGKNFEKPAMNTSRIVKDLTKEEIKKALYNYKEGSHGGSMKDVMNNQISKFTDKEIEEIIDIITTGEIEGNVHLDSNQSKKEAPKIEVNTDNCISCHGVMFEKSAMGYSRIVNQMSKEDIIASLNGYKNGTYGGNMKALMANQATRLSEEEIEAFAEIISNISN</sequence>
<dbReference type="InterPro" id="IPR009056">
    <property type="entry name" value="Cyt_c-like_dom"/>
</dbReference>
<feature type="domain" description="Cytochrome c" evidence="6">
    <location>
        <begin position="104"/>
        <end position="193"/>
    </location>
</feature>
<dbReference type="PROSITE" id="PS51007">
    <property type="entry name" value="CYTC"/>
    <property type="match status" value="2"/>
</dbReference>
<gene>
    <name evidence="7" type="ORF">MNB_SV-14-1871</name>
</gene>
<evidence type="ECO:0000256" key="2">
    <source>
        <dbReference type="ARBA" id="ARBA00022617"/>
    </source>
</evidence>
<dbReference type="SUPFAM" id="SSF46626">
    <property type="entry name" value="Cytochrome c"/>
    <property type="match status" value="2"/>
</dbReference>
<dbReference type="Gene3D" id="1.10.760.10">
    <property type="entry name" value="Cytochrome c-like domain"/>
    <property type="match status" value="2"/>
</dbReference>
<dbReference type="GO" id="GO:0009055">
    <property type="term" value="F:electron transfer activity"/>
    <property type="evidence" value="ECO:0007669"/>
    <property type="project" value="InterPro"/>
</dbReference>
<dbReference type="PANTHER" id="PTHR33751:SF9">
    <property type="entry name" value="CYTOCHROME C4"/>
    <property type="match status" value="1"/>
</dbReference>
<evidence type="ECO:0000256" key="3">
    <source>
        <dbReference type="ARBA" id="ARBA00022723"/>
    </source>
</evidence>